<feature type="chain" id="PRO_5030769939" description="Lipoprotein" evidence="1">
    <location>
        <begin position="18"/>
        <end position="140"/>
    </location>
</feature>
<keyword evidence="1" id="KW-0732">Signal</keyword>
<sequence length="140" mass="15848">MHRYLLFFALGALSACAASPLPDVNPNMAWVDFAMPTPGGKVLMAERLDNQPQRDGRFFQVTPGSHELTVRFDFEVFGGGMGMNTDPQERLCYMTIPYEHFEAGQRYRLEARSLAFTPSARLYNAQRQLVAEERQVNCVP</sequence>
<keyword evidence="3" id="KW-1185">Reference proteome</keyword>
<protein>
    <recommendedName>
        <fullName evidence="4">Lipoprotein</fullName>
    </recommendedName>
</protein>
<dbReference type="PROSITE" id="PS51257">
    <property type="entry name" value="PROKAR_LIPOPROTEIN"/>
    <property type="match status" value="1"/>
</dbReference>
<evidence type="ECO:0000313" key="2">
    <source>
        <dbReference type="EMBL" id="MBC2691770.1"/>
    </source>
</evidence>
<accession>A0A7X1GG10</accession>
<gene>
    <name evidence="2" type="ORF">H7995_18420</name>
</gene>
<dbReference type="AlphaFoldDB" id="A0A7X1GG10"/>
<name>A0A7X1GG10_9PSED</name>
<evidence type="ECO:0000256" key="1">
    <source>
        <dbReference type="SAM" id="SignalP"/>
    </source>
</evidence>
<reference evidence="2 3" key="1">
    <citation type="submission" date="2020-08" db="EMBL/GenBank/DDBJ databases">
        <title>Pseudomonas sp. nov.</title>
        <authorList>
            <person name="Gieschler S."/>
            <person name="Fiedler G."/>
            <person name="Brinks E."/>
            <person name="Boehnlein C."/>
            <person name="Franz C.M.A.P."/>
            <person name="Kabisch J."/>
        </authorList>
    </citation>
    <scope>NUCLEOTIDE SEQUENCE [LARGE SCALE GENOMIC DNA]</scope>
    <source>
        <strain evidence="2 3">MBT-1</strain>
    </source>
</reference>
<organism evidence="2 3">
    <name type="scientific">Pseudomonas kielensis</name>
    <dbReference type="NCBI Taxonomy" id="2762577"/>
    <lineage>
        <taxon>Bacteria</taxon>
        <taxon>Pseudomonadati</taxon>
        <taxon>Pseudomonadota</taxon>
        <taxon>Gammaproteobacteria</taxon>
        <taxon>Pseudomonadales</taxon>
        <taxon>Pseudomonadaceae</taxon>
        <taxon>Pseudomonas</taxon>
    </lineage>
</organism>
<evidence type="ECO:0008006" key="4">
    <source>
        <dbReference type="Google" id="ProtNLM"/>
    </source>
</evidence>
<dbReference type="EMBL" id="JACMYG010000020">
    <property type="protein sequence ID" value="MBC2691770.1"/>
    <property type="molecule type" value="Genomic_DNA"/>
</dbReference>
<proteinExistence type="predicted"/>
<feature type="signal peptide" evidence="1">
    <location>
        <begin position="1"/>
        <end position="17"/>
    </location>
</feature>
<evidence type="ECO:0000313" key="3">
    <source>
        <dbReference type="Proteomes" id="UP000526003"/>
    </source>
</evidence>
<comment type="caution">
    <text evidence="2">The sequence shown here is derived from an EMBL/GenBank/DDBJ whole genome shotgun (WGS) entry which is preliminary data.</text>
</comment>
<dbReference type="RefSeq" id="WP_095165109.1">
    <property type="nucleotide sequence ID" value="NZ_CP090311.1"/>
</dbReference>
<dbReference type="Proteomes" id="UP000526003">
    <property type="component" value="Unassembled WGS sequence"/>
</dbReference>